<dbReference type="Proteomes" id="UP000683360">
    <property type="component" value="Unassembled WGS sequence"/>
</dbReference>
<name>A0A8S3RCP7_MYTED</name>
<comment type="caution">
    <text evidence="1">The sequence shown here is derived from an EMBL/GenBank/DDBJ whole genome shotgun (WGS) entry which is preliminary data.</text>
</comment>
<sequence>MGRKADRLSIISMNASGRKGRQFQDYRTSYLNDVVGQNQPDLLFLPGDKPDMSSPVLTDYRQAQVVHNQDTVLLYDTKRLQLQTQNSHELVPSLVVPGITQGKLLYPLVNIRAPKPTQHIVKQFHCISWHWELTQTTSQELYTFASRYLWLAQYLGWISGVELLIGGDFNLKLPQVQQLVDEHNQIVQKSIDNVKPFFREMGFLDDMTDYVHRPGRRLRQLKLHQCKSVKGINQETDYFVASKEMQLCKTEMMTSTTLPGRCTTLTLTKPSTQSYCPLPTKTEMCIPSRPPRHNGAYIIYIQDYSLAVFQQTEFKGKKRYIEGTMRKSTDRLNIVGLNVCGRNGKQIQSDHRSYLDDVIRHNQPDILLIPGNNLDMTSLALEDYRPAKVAFNLDTVLLYDTKRLKLPTPHWYGKIPYFKVPGIDKNKLMYPLVDIMSPQPTSHVVKQFHCIRVEVLIGGNFNLSLSKIKSVVDEHNNQIHGAIEFVKPMFRQMGYDNDMTDTIHRQERKLCQLRVHECKSTNSSKQGTDYFVASKQMNLCNIKMMAEPKGPTTKSSMKTAEINIPATPKNTAEDKLNIFLRKKISH</sequence>
<dbReference type="InterPro" id="IPR036691">
    <property type="entry name" value="Endo/exonu/phosph_ase_sf"/>
</dbReference>
<dbReference type="AlphaFoldDB" id="A0A8S3RCP7"/>
<protein>
    <recommendedName>
        <fullName evidence="3">Endonuclease/exonuclease/phosphatase domain-containing protein</fullName>
    </recommendedName>
</protein>
<evidence type="ECO:0008006" key="3">
    <source>
        <dbReference type="Google" id="ProtNLM"/>
    </source>
</evidence>
<dbReference type="SUPFAM" id="SSF56219">
    <property type="entry name" value="DNase I-like"/>
    <property type="match status" value="1"/>
</dbReference>
<accession>A0A8S3RCP7</accession>
<evidence type="ECO:0000313" key="2">
    <source>
        <dbReference type="Proteomes" id="UP000683360"/>
    </source>
</evidence>
<organism evidence="1 2">
    <name type="scientific">Mytilus edulis</name>
    <name type="common">Blue mussel</name>
    <dbReference type="NCBI Taxonomy" id="6550"/>
    <lineage>
        <taxon>Eukaryota</taxon>
        <taxon>Metazoa</taxon>
        <taxon>Spiralia</taxon>
        <taxon>Lophotrochozoa</taxon>
        <taxon>Mollusca</taxon>
        <taxon>Bivalvia</taxon>
        <taxon>Autobranchia</taxon>
        <taxon>Pteriomorphia</taxon>
        <taxon>Mytilida</taxon>
        <taxon>Mytiloidea</taxon>
        <taxon>Mytilidae</taxon>
        <taxon>Mytilinae</taxon>
        <taxon>Mytilus</taxon>
    </lineage>
</organism>
<reference evidence="1" key="1">
    <citation type="submission" date="2021-03" db="EMBL/GenBank/DDBJ databases">
        <authorList>
            <person name="Bekaert M."/>
        </authorList>
    </citation>
    <scope>NUCLEOTIDE SEQUENCE</scope>
</reference>
<gene>
    <name evidence="1" type="ORF">MEDL_20731</name>
</gene>
<dbReference type="EMBL" id="CAJPWZ010001046">
    <property type="protein sequence ID" value="CAG2206381.1"/>
    <property type="molecule type" value="Genomic_DNA"/>
</dbReference>
<evidence type="ECO:0000313" key="1">
    <source>
        <dbReference type="EMBL" id="CAG2206381.1"/>
    </source>
</evidence>
<proteinExistence type="predicted"/>
<dbReference type="OrthoDB" id="6087253at2759"/>
<keyword evidence="2" id="KW-1185">Reference proteome</keyword>